<reference evidence="1 2" key="1">
    <citation type="submission" date="2014-06" db="EMBL/GenBank/DDBJ databases">
        <authorList>
            <consortium name="DOE Joint Genome Institute"/>
            <person name="Kuo A."/>
            <person name="Kohler A."/>
            <person name="Nagy L.G."/>
            <person name="Floudas D."/>
            <person name="Copeland A."/>
            <person name="Barry K.W."/>
            <person name="Cichocki N."/>
            <person name="Veneault-Fourrey C."/>
            <person name="LaButti K."/>
            <person name="Lindquist E.A."/>
            <person name="Lipzen A."/>
            <person name="Lundell T."/>
            <person name="Morin E."/>
            <person name="Murat C."/>
            <person name="Sun H."/>
            <person name="Tunlid A."/>
            <person name="Henrissat B."/>
            <person name="Grigoriev I.V."/>
            <person name="Hibbett D.S."/>
            <person name="Martin F."/>
            <person name="Nordberg H.P."/>
            <person name="Cantor M.N."/>
            <person name="Hua S.X."/>
        </authorList>
    </citation>
    <scope>NUCLEOTIDE SEQUENCE [LARGE SCALE GENOMIC DNA]</scope>
    <source>
        <strain evidence="1 2">ATCC 200175</strain>
    </source>
</reference>
<gene>
    <name evidence="1" type="ORF">PAXINDRAFT_20204</name>
</gene>
<organism evidence="1 2">
    <name type="scientific">Paxillus involutus ATCC 200175</name>
    <dbReference type="NCBI Taxonomy" id="664439"/>
    <lineage>
        <taxon>Eukaryota</taxon>
        <taxon>Fungi</taxon>
        <taxon>Dikarya</taxon>
        <taxon>Basidiomycota</taxon>
        <taxon>Agaricomycotina</taxon>
        <taxon>Agaricomycetes</taxon>
        <taxon>Agaricomycetidae</taxon>
        <taxon>Boletales</taxon>
        <taxon>Paxilineae</taxon>
        <taxon>Paxillaceae</taxon>
        <taxon>Paxillus</taxon>
    </lineage>
</organism>
<name>A0A0C9TEM9_PAXIN</name>
<dbReference type="Proteomes" id="UP000053647">
    <property type="component" value="Unassembled WGS sequence"/>
</dbReference>
<proteinExistence type="predicted"/>
<reference evidence="2" key="2">
    <citation type="submission" date="2015-01" db="EMBL/GenBank/DDBJ databases">
        <title>Evolutionary Origins and Diversification of the Mycorrhizal Mutualists.</title>
        <authorList>
            <consortium name="DOE Joint Genome Institute"/>
            <consortium name="Mycorrhizal Genomics Consortium"/>
            <person name="Kohler A."/>
            <person name="Kuo A."/>
            <person name="Nagy L.G."/>
            <person name="Floudas D."/>
            <person name="Copeland A."/>
            <person name="Barry K.W."/>
            <person name="Cichocki N."/>
            <person name="Veneault-Fourrey C."/>
            <person name="LaButti K."/>
            <person name="Lindquist E.A."/>
            <person name="Lipzen A."/>
            <person name="Lundell T."/>
            <person name="Morin E."/>
            <person name="Murat C."/>
            <person name="Riley R."/>
            <person name="Ohm R."/>
            <person name="Sun H."/>
            <person name="Tunlid A."/>
            <person name="Henrissat B."/>
            <person name="Grigoriev I.V."/>
            <person name="Hibbett D.S."/>
            <person name="Martin F."/>
        </authorList>
    </citation>
    <scope>NUCLEOTIDE SEQUENCE [LARGE SCALE GENOMIC DNA]</scope>
    <source>
        <strain evidence="2">ATCC 200175</strain>
    </source>
</reference>
<dbReference type="HOGENOM" id="CLU_2264560_0_0_1"/>
<sequence length="103" mass="11881">MWADGDLQVVVWRKYSDLGTRASGDELLRSTEVRDFPKENWATGLCEGITPLSVLLWELFTENKISPGLRLTRTEVKHQFPNRPFPEVCHGIVEYVYDNQISN</sequence>
<dbReference type="AlphaFoldDB" id="A0A0C9TEM9"/>
<evidence type="ECO:0000313" key="1">
    <source>
        <dbReference type="EMBL" id="KIJ06607.1"/>
    </source>
</evidence>
<protein>
    <submittedName>
        <fullName evidence="1">Uncharacterized protein</fullName>
    </submittedName>
</protein>
<dbReference type="EMBL" id="KN820247">
    <property type="protein sequence ID" value="KIJ06607.1"/>
    <property type="molecule type" value="Genomic_DNA"/>
</dbReference>
<keyword evidence="2" id="KW-1185">Reference proteome</keyword>
<evidence type="ECO:0000313" key="2">
    <source>
        <dbReference type="Proteomes" id="UP000053647"/>
    </source>
</evidence>
<accession>A0A0C9TEM9</accession>